<sequence length="808" mass="90882">MKEFSGAPEFSTKYRNVLLSPISIKLILALLYQGSSGATEREFKTVLRYSDRKTVDEDYKQIISTLQIEPNQNFQRKANQIYRTEIRPTDFSHKQIASTDINSWIERLTNGKLAQLVTPGDLEQTVMLIANAVYFKGTWRHQFPKNQTHRDTFVVSSNDMTNMKTVIIPYMSTIDQFFIKESVELDAKILRLPYKGSDYSMFILLPNSLGGLPNLIRRINLNTLSSLLYSLEKRTVVVNIPKFKFNFKAKMAEVLKQFGLREMFQNTASFTGLVKGNSSLIPMLVVSDIVQKSGIELDEEGSVVYSATDVNIGNKFGEPKDVFNATHPFLFFIEGPNGTILFNGKVENPLEEGGLSTENRYGNGIVPPANVQTEANLYPQNFKTPGDQNAGAARPSGLGSPQIQGVSNLQPEKPNLVPINLEPNNYEFGPNADKEELLYRFNLFDVDIKTTLAMILEGAGGNSAMELSEALRIPNIDHRIVREILMGFLNTLRSNSGSTYLENSNAIFPSDKYRVVEKYRRTIEDFYRGYINTVNFRNVNNAVNTINNWVSNATHSAIKEIVGPSSITTETSVVITNALYFRGKWKTSFDPDDTKAKCFQTRNGCVLTPMMRVSSNFNYSYISKLRAHAIDIPYENDFSMLILLPAEDASIRNIIRDLIHFKLGDILDKLRTSDMILQIPRFEIDYSTDLVGYLKQLRIREIFGNKANMSGIVENGNVLINSLLHKTHIEVDEQGTVAAAATGAVVIPLIGSTSIVVDRPFVFCIYHQTTANILFEGILLNPQEQGSTGTTARTFNNPNFRFRSRAFQ</sequence>
<protein>
    <recommendedName>
        <fullName evidence="4">Serpin domain-containing protein</fullName>
    </recommendedName>
</protein>
<evidence type="ECO:0000313" key="6">
    <source>
        <dbReference type="Proteomes" id="UP001162164"/>
    </source>
</evidence>
<dbReference type="Gene3D" id="3.30.497.10">
    <property type="entry name" value="Antithrombin, subunit I, domain 2"/>
    <property type="match status" value="2"/>
</dbReference>
<dbReference type="InterPro" id="IPR042185">
    <property type="entry name" value="Serpin_sf_2"/>
</dbReference>
<dbReference type="PROSITE" id="PS00284">
    <property type="entry name" value="SERPIN"/>
    <property type="match status" value="1"/>
</dbReference>
<accession>A0ABQ9JW34</accession>
<feature type="domain" description="Serpin" evidence="4">
    <location>
        <begin position="441"/>
        <end position="782"/>
    </location>
</feature>
<gene>
    <name evidence="5" type="ORF">NQ317_007011</name>
</gene>
<keyword evidence="2" id="KW-0722">Serine protease inhibitor</keyword>
<dbReference type="PANTHER" id="PTHR11461:SF357">
    <property type="entry name" value="SERINE PROTEASE INHIBITOR 27A"/>
    <property type="match status" value="1"/>
</dbReference>
<dbReference type="InterPro" id="IPR000215">
    <property type="entry name" value="Serpin_fam"/>
</dbReference>
<evidence type="ECO:0000256" key="2">
    <source>
        <dbReference type="ARBA" id="ARBA00022900"/>
    </source>
</evidence>
<dbReference type="Proteomes" id="UP001162164">
    <property type="component" value="Unassembled WGS sequence"/>
</dbReference>
<reference evidence="5" key="1">
    <citation type="journal article" date="2023" name="Insect Mol. Biol.">
        <title>Genome sequencing provides insights into the evolution of gene families encoding plant cell wall-degrading enzymes in longhorned beetles.</title>
        <authorList>
            <person name="Shin N.R."/>
            <person name="Okamura Y."/>
            <person name="Kirsch R."/>
            <person name="Pauchet Y."/>
        </authorList>
    </citation>
    <scope>NUCLEOTIDE SEQUENCE</scope>
    <source>
        <strain evidence="5">MMC_N1</strain>
    </source>
</reference>
<comment type="caution">
    <text evidence="5">The sequence shown here is derived from an EMBL/GenBank/DDBJ whole genome shotgun (WGS) entry which is preliminary data.</text>
</comment>
<evidence type="ECO:0000259" key="4">
    <source>
        <dbReference type="SMART" id="SM00093"/>
    </source>
</evidence>
<proteinExistence type="inferred from homology"/>
<name>A0ABQ9JW34_9CUCU</name>
<dbReference type="SUPFAM" id="SSF56574">
    <property type="entry name" value="Serpins"/>
    <property type="match status" value="2"/>
</dbReference>
<dbReference type="PANTHER" id="PTHR11461">
    <property type="entry name" value="SERINE PROTEASE INHIBITOR, SERPIN"/>
    <property type="match status" value="1"/>
</dbReference>
<dbReference type="Pfam" id="PF00079">
    <property type="entry name" value="Serpin"/>
    <property type="match status" value="2"/>
</dbReference>
<keyword evidence="6" id="KW-1185">Reference proteome</keyword>
<dbReference type="EMBL" id="JAPWTJ010000181">
    <property type="protein sequence ID" value="KAJ8981485.1"/>
    <property type="molecule type" value="Genomic_DNA"/>
</dbReference>
<evidence type="ECO:0000256" key="3">
    <source>
        <dbReference type="RuleBase" id="RU000411"/>
    </source>
</evidence>
<evidence type="ECO:0000256" key="1">
    <source>
        <dbReference type="ARBA" id="ARBA00022690"/>
    </source>
</evidence>
<evidence type="ECO:0000313" key="5">
    <source>
        <dbReference type="EMBL" id="KAJ8981485.1"/>
    </source>
</evidence>
<dbReference type="InterPro" id="IPR036186">
    <property type="entry name" value="Serpin_sf"/>
</dbReference>
<dbReference type="InterPro" id="IPR023796">
    <property type="entry name" value="Serpin_dom"/>
</dbReference>
<comment type="similarity">
    <text evidence="3">Belongs to the serpin family.</text>
</comment>
<dbReference type="Gene3D" id="2.30.39.10">
    <property type="entry name" value="Alpha-1-antitrypsin, domain 1"/>
    <property type="match status" value="2"/>
</dbReference>
<dbReference type="InterPro" id="IPR023795">
    <property type="entry name" value="Serpin_CS"/>
</dbReference>
<dbReference type="SMART" id="SM00093">
    <property type="entry name" value="SERPIN"/>
    <property type="match status" value="2"/>
</dbReference>
<feature type="domain" description="Serpin" evidence="4">
    <location>
        <begin position="4"/>
        <end position="349"/>
    </location>
</feature>
<organism evidence="5 6">
    <name type="scientific">Molorchus minor</name>
    <dbReference type="NCBI Taxonomy" id="1323400"/>
    <lineage>
        <taxon>Eukaryota</taxon>
        <taxon>Metazoa</taxon>
        <taxon>Ecdysozoa</taxon>
        <taxon>Arthropoda</taxon>
        <taxon>Hexapoda</taxon>
        <taxon>Insecta</taxon>
        <taxon>Pterygota</taxon>
        <taxon>Neoptera</taxon>
        <taxon>Endopterygota</taxon>
        <taxon>Coleoptera</taxon>
        <taxon>Polyphaga</taxon>
        <taxon>Cucujiformia</taxon>
        <taxon>Chrysomeloidea</taxon>
        <taxon>Cerambycidae</taxon>
        <taxon>Lamiinae</taxon>
        <taxon>Monochamini</taxon>
        <taxon>Molorchus</taxon>
    </lineage>
</organism>
<keyword evidence="1" id="KW-0646">Protease inhibitor</keyword>
<dbReference type="InterPro" id="IPR042178">
    <property type="entry name" value="Serpin_sf_1"/>
</dbReference>